<dbReference type="InterPro" id="IPR000917">
    <property type="entry name" value="Sulfatase_N"/>
</dbReference>
<organism evidence="8 9">
    <name type="scientific">Candidatus Ornithobacterium hominis</name>
    <dbReference type="NCBI Taxonomy" id="2497989"/>
    <lineage>
        <taxon>Bacteria</taxon>
        <taxon>Pseudomonadati</taxon>
        <taxon>Bacteroidota</taxon>
        <taxon>Flavobacteriia</taxon>
        <taxon>Flavobacteriales</taxon>
        <taxon>Weeksellaceae</taxon>
        <taxon>Ornithobacterium</taxon>
    </lineage>
</organism>
<dbReference type="Proteomes" id="UP000262142">
    <property type="component" value="Unassembled WGS sequence"/>
</dbReference>
<dbReference type="SUPFAM" id="SSF53649">
    <property type="entry name" value="Alkaline phosphatase-like"/>
    <property type="match status" value="1"/>
</dbReference>
<name>A0A383TZZ7_9FLAO</name>
<evidence type="ECO:0000256" key="4">
    <source>
        <dbReference type="ARBA" id="ARBA00022729"/>
    </source>
</evidence>
<dbReference type="AlphaFoldDB" id="A0A383TZZ7"/>
<dbReference type="PANTHER" id="PTHR42693">
    <property type="entry name" value="ARYLSULFATASE FAMILY MEMBER"/>
    <property type="match status" value="1"/>
</dbReference>
<dbReference type="PANTHER" id="PTHR42693:SF42">
    <property type="entry name" value="ARYLSULFATASE G"/>
    <property type="match status" value="1"/>
</dbReference>
<evidence type="ECO:0000256" key="6">
    <source>
        <dbReference type="ARBA" id="ARBA00022837"/>
    </source>
</evidence>
<evidence type="ECO:0000256" key="5">
    <source>
        <dbReference type="ARBA" id="ARBA00022801"/>
    </source>
</evidence>
<gene>
    <name evidence="8" type="primary">atsA_2</name>
    <name evidence="8" type="ORF">SAMEA104719789_00788</name>
</gene>
<dbReference type="InterPro" id="IPR050738">
    <property type="entry name" value="Sulfatase"/>
</dbReference>
<reference evidence="8 9" key="1">
    <citation type="submission" date="2018-09" db="EMBL/GenBank/DDBJ databases">
        <authorList>
            <consortium name="Pathogen Informatics"/>
        </authorList>
    </citation>
    <scope>NUCLEOTIDE SEQUENCE [LARGE SCALE GENOMIC DNA]</scope>
    <source>
        <strain evidence="8 9">OH-22767</strain>
    </source>
</reference>
<evidence type="ECO:0000313" key="9">
    <source>
        <dbReference type="Proteomes" id="UP000262142"/>
    </source>
</evidence>
<keyword evidence="4" id="KW-0732">Signal</keyword>
<feature type="domain" description="Sulfatase N-terminal" evidence="7">
    <location>
        <begin position="35"/>
        <end position="391"/>
    </location>
</feature>
<evidence type="ECO:0000259" key="7">
    <source>
        <dbReference type="Pfam" id="PF00884"/>
    </source>
</evidence>
<dbReference type="EC" id="3.1.6.1" evidence="8"/>
<dbReference type="CDD" id="cd16144">
    <property type="entry name" value="ARS_like"/>
    <property type="match status" value="1"/>
</dbReference>
<comment type="similarity">
    <text evidence="2">Belongs to the sulfatase family.</text>
</comment>
<dbReference type="Pfam" id="PF00884">
    <property type="entry name" value="Sulfatase"/>
    <property type="match status" value="1"/>
</dbReference>
<keyword evidence="5 8" id="KW-0378">Hydrolase</keyword>
<keyword evidence="9" id="KW-1185">Reference proteome</keyword>
<protein>
    <submittedName>
        <fullName evidence="8">Arylsulfatase</fullName>
        <ecNumber evidence="8">3.1.6.1</ecNumber>
    </submittedName>
</protein>
<comment type="cofactor">
    <cofactor evidence="1">
        <name>Ca(2+)</name>
        <dbReference type="ChEBI" id="CHEBI:29108"/>
    </cofactor>
</comment>
<sequence>MLFNLNWLSQKIKKGKISILIILNGILNSQAQEKPNIVLFLVDDMGWQDTSVPFASGQTILKQKYHTPNMQRLAEQGMKFTNAYATPVCSPTRVSLMTGLNAAHHKVTNWTLKKNQLVDEKDSILTPPHWNVNGMSPVDSIPRTVYATPLPTLLKKQGYFTIHIGKAHFGAIDTPAENPLNIGFDVNVGGHAAGSPSTYLGEKNYGNAKGQYSPPWGVPNLEEFHGTKVFLTEALTQKAIDALSQPIQEKKPFFLYMSHYAVHVPLDKDDRFLQKYLEKGLDAEEAKYAALVEGMDKSLGDIMDFLEKKNLEENTVIIFMSDNGGLALSPPRGGEAFTQNLPLKSGKGSLYEGGIRVPMIVKWPNLIEPKSESSQYIMIEDFFPTILEISGLKNYKSVQEIDGISFFPLLKNSALKNDYRKLIWHFPHKWIPTDAPGINYKSAIRQGDWKLIYDMKSEKKELYNLKKDIGEENDLSQEYPETVNHLSQLLGEQLEKWNSQMPFNKIKNKVVPYPHQVLND</sequence>
<dbReference type="EMBL" id="UNSC01000003">
    <property type="protein sequence ID" value="SZD72343.1"/>
    <property type="molecule type" value="Genomic_DNA"/>
</dbReference>
<dbReference type="GO" id="GO:0004065">
    <property type="term" value="F:arylsulfatase activity"/>
    <property type="evidence" value="ECO:0007669"/>
    <property type="project" value="UniProtKB-EC"/>
</dbReference>
<dbReference type="PROSITE" id="PS00523">
    <property type="entry name" value="SULFATASE_1"/>
    <property type="match status" value="1"/>
</dbReference>
<proteinExistence type="inferred from homology"/>
<keyword evidence="6" id="KW-0106">Calcium</keyword>
<evidence type="ECO:0000256" key="3">
    <source>
        <dbReference type="ARBA" id="ARBA00022723"/>
    </source>
</evidence>
<evidence type="ECO:0000256" key="2">
    <source>
        <dbReference type="ARBA" id="ARBA00008779"/>
    </source>
</evidence>
<accession>A0A383TZZ7</accession>
<evidence type="ECO:0000256" key="1">
    <source>
        <dbReference type="ARBA" id="ARBA00001913"/>
    </source>
</evidence>
<evidence type="ECO:0000313" key="8">
    <source>
        <dbReference type="EMBL" id="SZD72343.1"/>
    </source>
</evidence>
<dbReference type="Gene3D" id="3.30.1120.10">
    <property type="match status" value="1"/>
</dbReference>
<dbReference type="GO" id="GO:0046872">
    <property type="term" value="F:metal ion binding"/>
    <property type="evidence" value="ECO:0007669"/>
    <property type="project" value="UniProtKB-KW"/>
</dbReference>
<dbReference type="OrthoDB" id="9765065at2"/>
<dbReference type="Gene3D" id="3.40.720.10">
    <property type="entry name" value="Alkaline Phosphatase, subunit A"/>
    <property type="match status" value="1"/>
</dbReference>
<keyword evidence="3" id="KW-0479">Metal-binding</keyword>
<dbReference type="InterPro" id="IPR024607">
    <property type="entry name" value="Sulfatase_CS"/>
</dbReference>
<dbReference type="InterPro" id="IPR017850">
    <property type="entry name" value="Alkaline_phosphatase_core_sf"/>
</dbReference>